<evidence type="ECO:0000256" key="4">
    <source>
        <dbReference type="ARBA" id="ARBA00066661"/>
    </source>
</evidence>
<dbReference type="EMBL" id="VIEB01000761">
    <property type="protein sequence ID" value="TQD81560.1"/>
    <property type="molecule type" value="Genomic_DNA"/>
</dbReference>
<gene>
    <name evidence="8" type="ORF">C1H46_032892</name>
</gene>
<dbReference type="CDD" id="cd12156">
    <property type="entry name" value="HPPR"/>
    <property type="match status" value="1"/>
</dbReference>
<dbReference type="GO" id="GO:0016618">
    <property type="term" value="F:hydroxypyruvate reductase [NAD(P)H] activity"/>
    <property type="evidence" value="ECO:0007669"/>
    <property type="project" value="TreeGrafter"/>
</dbReference>
<protein>
    <recommendedName>
        <fullName evidence="4">glyoxylate reductase (NADP(+))</fullName>
        <ecNumber evidence="4">1.1.1.79</ecNumber>
    </recommendedName>
</protein>
<dbReference type="GO" id="GO:0009853">
    <property type="term" value="P:photorespiration"/>
    <property type="evidence" value="ECO:0007669"/>
    <property type="project" value="UniProtKB-ARBA"/>
</dbReference>
<keyword evidence="1" id="KW-0521">NADP</keyword>
<dbReference type="FunFam" id="3.40.50.720:FF:000213">
    <property type="entry name" value="Putative 2-hydroxyacid dehydrogenase"/>
    <property type="match status" value="1"/>
</dbReference>
<evidence type="ECO:0000256" key="2">
    <source>
        <dbReference type="ARBA" id="ARBA00023002"/>
    </source>
</evidence>
<dbReference type="PANTHER" id="PTHR10996">
    <property type="entry name" value="2-HYDROXYACID DEHYDROGENASE-RELATED"/>
    <property type="match status" value="1"/>
</dbReference>
<dbReference type="InterPro" id="IPR006140">
    <property type="entry name" value="D-isomer_DH_NAD-bd"/>
</dbReference>
<dbReference type="SUPFAM" id="SSF51735">
    <property type="entry name" value="NAD(P)-binding Rossmann-fold domains"/>
    <property type="match status" value="1"/>
</dbReference>
<dbReference type="Pfam" id="PF00389">
    <property type="entry name" value="2-Hacid_dh"/>
    <property type="match status" value="1"/>
</dbReference>
<evidence type="ECO:0000256" key="5">
    <source>
        <dbReference type="RuleBase" id="RU003719"/>
    </source>
</evidence>
<name>A0A540L505_MALBA</name>
<feature type="domain" description="D-isomer specific 2-hydroxyacid dehydrogenase catalytic" evidence="6">
    <location>
        <begin position="40"/>
        <end position="326"/>
    </location>
</feature>
<dbReference type="PANTHER" id="PTHR10996:SF179">
    <property type="entry name" value="D-ISOMER SPECIFIC 2-HYDROXYACID DEHYDROGENASE FAMILY PROTEIN-RELATED"/>
    <property type="match status" value="1"/>
</dbReference>
<proteinExistence type="inferred from homology"/>
<dbReference type="InterPro" id="IPR006139">
    <property type="entry name" value="D-isomer_2_OHA_DH_cat_dom"/>
</dbReference>
<evidence type="ECO:0000313" key="8">
    <source>
        <dbReference type="EMBL" id="TQD81560.1"/>
    </source>
</evidence>
<evidence type="ECO:0000313" key="9">
    <source>
        <dbReference type="Proteomes" id="UP000315295"/>
    </source>
</evidence>
<dbReference type="STRING" id="106549.A0A540L505"/>
<dbReference type="GO" id="GO:0030267">
    <property type="term" value="F:glyoxylate reductase (NADPH) activity"/>
    <property type="evidence" value="ECO:0007669"/>
    <property type="project" value="UniProtKB-EC"/>
</dbReference>
<keyword evidence="3" id="KW-0520">NAD</keyword>
<organism evidence="8 9">
    <name type="scientific">Malus baccata</name>
    <name type="common">Siberian crab apple</name>
    <name type="synonym">Pyrus baccata</name>
    <dbReference type="NCBI Taxonomy" id="106549"/>
    <lineage>
        <taxon>Eukaryota</taxon>
        <taxon>Viridiplantae</taxon>
        <taxon>Streptophyta</taxon>
        <taxon>Embryophyta</taxon>
        <taxon>Tracheophyta</taxon>
        <taxon>Spermatophyta</taxon>
        <taxon>Magnoliopsida</taxon>
        <taxon>eudicotyledons</taxon>
        <taxon>Gunneridae</taxon>
        <taxon>Pentapetalae</taxon>
        <taxon>rosids</taxon>
        <taxon>fabids</taxon>
        <taxon>Rosales</taxon>
        <taxon>Rosaceae</taxon>
        <taxon>Amygdaloideae</taxon>
        <taxon>Maleae</taxon>
        <taxon>Malus</taxon>
    </lineage>
</organism>
<dbReference type="Pfam" id="PF02826">
    <property type="entry name" value="2-Hacid_dh_C"/>
    <property type="match status" value="1"/>
</dbReference>
<evidence type="ECO:0000259" key="7">
    <source>
        <dbReference type="Pfam" id="PF02826"/>
    </source>
</evidence>
<dbReference type="InterPro" id="IPR036291">
    <property type="entry name" value="NAD(P)-bd_dom_sf"/>
</dbReference>
<evidence type="ECO:0000256" key="3">
    <source>
        <dbReference type="ARBA" id="ARBA00023027"/>
    </source>
</evidence>
<keyword evidence="9" id="KW-1185">Reference proteome</keyword>
<accession>A0A540L505</accession>
<dbReference type="GO" id="GO:0005829">
    <property type="term" value="C:cytosol"/>
    <property type="evidence" value="ECO:0007669"/>
    <property type="project" value="TreeGrafter"/>
</dbReference>
<comment type="caution">
    <text evidence="8">The sequence shown here is derived from an EMBL/GenBank/DDBJ whole genome shotgun (WGS) entry which is preliminary data.</text>
</comment>
<dbReference type="Proteomes" id="UP000315295">
    <property type="component" value="Unassembled WGS sequence"/>
</dbReference>
<keyword evidence="2 5" id="KW-0560">Oxidoreductase</keyword>
<sequence length="331" mass="36072">MGGRDNDNHTESQLPQVLVLRQPGCWTVLESNYSHKFNFLKAWDFPLPQDQFLAGHAGSVQALLSSSIGPRITANILRMLPSLKVIVTTSAGLDHVDLPKCRERGVVVASAPKVHTQDVADLAVGLFLDVMRKISAGDRYVKDRLWASRGEFSLASKIGGKRVGIVGLGNIGLEVAKRLEAFGCSILYNSRKEKPFVPYPFYSNICELALNSDALIICCALTAETHHMINNKVLLALGRDGIIVNVGRGAIIDEKEMVQRLVKGEIGGAGLDVFENEPQVPNELFPLDNVVLSPHNGPCTPEYFMDLCELVAGNLAAFFSNRPLISPALDN</sequence>
<feature type="domain" description="D-isomer specific 2-hydroxyacid dehydrogenase NAD-binding" evidence="7">
    <location>
        <begin position="125"/>
        <end position="297"/>
    </location>
</feature>
<dbReference type="AlphaFoldDB" id="A0A540L505"/>
<dbReference type="GO" id="GO:0051287">
    <property type="term" value="F:NAD binding"/>
    <property type="evidence" value="ECO:0007669"/>
    <property type="project" value="InterPro"/>
</dbReference>
<evidence type="ECO:0000259" key="6">
    <source>
        <dbReference type="Pfam" id="PF00389"/>
    </source>
</evidence>
<comment type="similarity">
    <text evidence="5">Belongs to the D-isomer specific 2-hydroxyacid dehydrogenase family.</text>
</comment>
<evidence type="ECO:0000256" key="1">
    <source>
        <dbReference type="ARBA" id="ARBA00022857"/>
    </source>
</evidence>
<dbReference type="SUPFAM" id="SSF52283">
    <property type="entry name" value="Formate/glycerate dehydrogenase catalytic domain-like"/>
    <property type="match status" value="1"/>
</dbReference>
<dbReference type="InterPro" id="IPR050223">
    <property type="entry name" value="D-isomer_2-hydroxyacid_DH"/>
</dbReference>
<reference evidence="8 9" key="1">
    <citation type="journal article" date="2019" name="G3 (Bethesda)">
        <title>Sequencing of a Wild Apple (Malus baccata) Genome Unravels the Differences Between Cultivated and Wild Apple Species Regarding Disease Resistance and Cold Tolerance.</title>
        <authorList>
            <person name="Chen X."/>
        </authorList>
    </citation>
    <scope>NUCLEOTIDE SEQUENCE [LARGE SCALE GENOMIC DNA]</scope>
    <source>
        <strain evidence="9">cv. Shandingzi</strain>
        <tissue evidence="8">Leaves</tissue>
    </source>
</reference>
<dbReference type="Gene3D" id="3.40.50.720">
    <property type="entry name" value="NAD(P)-binding Rossmann-like Domain"/>
    <property type="match status" value="2"/>
</dbReference>
<dbReference type="EC" id="1.1.1.79" evidence="4"/>